<gene>
    <name evidence="1" type="ORF">NCTC11541_00380</name>
</gene>
<organism evidence="1 2">
    <name type="scientific">Campylobacter upsaliensis</name>
    <dbReference type="NCBI Taxonomy" id="28080"/>
    <lineage>
        <taxon>Bacteria</taxon>
        <taxon>Pseudomonadati</taxon>
        <taxon>Campylobacterota</taxon>
        <taxon>Epsilonproteobacteria</taxon>
        <taxon>Campylobacterales</taxon>
        <taxon>Campylobacteraceae</taxon>
        <taxon>Campylobacter</taxon>
    </lineage>
</organism>
<name>A0A448KLN6_CAMUP</name>
<accession>A0A448KLN6</accession>
<dbReference type="Proteomes" id="UP000278157">
    <property type="component" value="Chromosome"/>
</dbReference>
<protein>
    <recommendedName>
        <fullName evidence="3">Restriction endonuclease</fullName>
    </recommendedName>
</protein>
<dbReference type="NCBIfam" id="NF045956">
    <property type="entry name" value="restrict_UpaP162"/>
    <property type="match status" value="1"/>
</dbReference>
<dbReference type="EMBL" id="LR134372">
    <property type="protein sequence ID" value="VEG84360.1"/>
    <property type="molecule type" value="Genomic_DNA"/>
</dbReference>
<dbReference type="RefSeq" id="WP_034955874.1">
    <property type="nucleotide sequence ID" value="NZ_CBCRZS010000003.1"/>
</dbReference>
<sequence>MSNSYFQKCVYLKKEIINYIITIFRVYDDELVLKLEDYNLLKNRHNCLESSTAPGFIIEEFIVSKLEKYSKKENIFCINRAKDNTATNHSYDCYTEFKNLLCMINIKVQKDKGQNNAISAINILHRDYCSNPSQEKAYLIIKIHYTFNNSNSKNERVLSILGVDGYFLEEVDFSDGHKQDSRNWSKEFKAQSGRLLINDSFRNKNKCDITQISYQKTFDFIKQIAHSE</sequence>
<dbReference type="AlphaFoldDB" id="A0A448KLN6"/>
<proteinExistence type="predicted"/>
<evidence type="ECO:0000313" key="1">
    <source>
        <dbReference type="EMBL" id="VEG84360.1"/>
    </source>
</evidence>
<reference evidence="1 2" key="1">
    <citation type="submission" date="2018-12" db="EMBL/GenBank/DDBJ databases">
        <authorList>
            <consortium name="Pathogen Informatics"/>
        </authorList>
    </citation>
    <scope>NUCLEOTIDE SEQUENCE [LARGE SCALE GENOMIC DNA]</scope>
    <source>
        <strain evidence="1 2">NCTC11541</strain>
    </source>
</reference>
<evidence type="ECO:0008006" key="3">
    <source>
        <dbReference type="Google" id="ProtNLM"/>
    </source>
</evidence>
<dbReference type="OrthoDB" id="396627at2"/>
<dbReference type="REBASE" id="288207">
    <property type="entry name" value="Cup11541ORF381P"/>
</dbReference>
<evidence type="ECO:0000313" key="2">
    <source>
        <dbReference type="Proteomes" id="UP000278157"/>
    </source>
</evidence>